<dbReference type="RefSeq" id="WP_117833609.1">
    <property type="nucleotide sequence ID" value="NZ_CP081912.1"/>
</dbReference>
<accession>A0A412UBN5</accession>
<proteinExistence type="predicted"/>
<gene>
    <name evidence="1" type="ORF">GAS29_08390</name>
</gene>
<dbReference type="Proteomes" id="UP000441522">
    <property type="component" value="Unassembled WGS sequence"/>
</dbReference>
<dbReference type="InterPro" id="IPR049458">
    <property type="entry name" value="EpsG-like"/>
</dbReference>
<evidence type="ECO:0000313" key="2">
    <source>
        <dbReference type="Proteomes" id="UP000441522"/>
    </source>
</evidence>
<dbReference type="Pfam" id="PF14897">
    <property type="entry name" value="EpsG"/>
    <property type="match status" value="1"/>
</dbReference>
<dbReference type="AlphaFoldDB" id="A0A412UBN5"/>
<protein>
    <submittedName>
        <fullName evidence="1">Uncharacterized protein</fullName>
    </submittedName>
</protein>
<reference evidence="1 2" key="1">
    <citation type="journal article" date="2019" name="Nat. Med.">
        <title>A library of human gut bacterial isolates paired with longitudinal multiomics data enables mechanistic microbiome research.</title>
        <authorList>
            <person name="Poyet M."/>
            <person name="Groussin M."/>
            <person name="Gibbons S.M."/>
            <person name="Avila-Pacheco J."/>
            <person name="Jiang X."/>
            <person name="Kearney S.M."/>
            <person name="Perrotta A.R."/>
            <person name="Berdy B."/>
            <person name="Zhao S."/>
            <person name="Lieberman T.D."/>
            <person name="Swanson P.K."/>
            <person name="Smith M."/>
            <person name="Roesemann S."/>
            <person name="Alexander J.E."/>
            <person name="Rich S.A."/>
            <person name="Livny J."/>
            <person name="Vlamakis H."/>
            <person name="Clish C."/>
            <person name="Bullock K."/>
            <person name="Deik A."/>
            <person name="Scott J."/>
            <person name="Pierce K.A."/>
            <person name="Xavier R.J."/>
            <person name="Alm E.J."/>
        </authorList>
    </citation>
    <scope>NUCLEOTIDE SEQUENCE [LARGE SCALE GENOMIC DNA]</scope>
    <source>
        <strain evidence="1 2">BIOML-A5</strain>
    </source>
</reference>
<name>A0A412UBN5_PHOVU</name>
<comment type="caution">
    <text evidence="1">The sequence shown here is derived from an EMBL/GenBank/DDBJ whole genome shotgun (WGS) entry which is preliminary data.</text>
</comment>
<sequence length="409" mass="48024">MQFSARVNANSHFFRIIILTSVLFLICPLISILVAYWVLLRENKERCIWLFAVLMACYISFVNISKSISSDPDLPWYTEQYLEAGNLSYIQYVMGFGLNGKGRELFFPTFNYLVYFIAGDNVALYRFIHSLVCYILVFFAIIRFATYLKIDSRKIVIPLLWYTCFPWIFTYSQTILRQFLACSFLLWICVEYFFYDKKMIIPFACMVLSHTSTILFFPLVYLPFFHKELTRRSIVFYLIGILLFLFIQPIAEFLGMFVAGSDTILSYALKRASSDTTFELPPLGLSKILFLILEIGVLLYYYIQIKVKQIDASVLKRHIGLINSIIILNLFILINIHQLELSNRLFTYSAVLSVFPLCYLVQKYRLKENVITLFFVIMQLLLVLYFMNSIYIYEIPFGILINPFHLLFQ</sequence>
<evidence type="ECO:0000313" key="1">
    <source>
        <dbReference type="EMBL" id="KAB3857227.1"/>
    </source>
</evidence>
<dbReference type="EMBL" id="WCWW01000015">
    <property type="protein sequence ID" value="KAB3857227.1"/>
    <property type="molecule type" value="Genomic_DNA"/>
</dbReference>
<organism evidence="1 2">
    <name type="scientific">Phocaeicola vulgatus</name>
    <name type="common">Bacteroides vulgatus</name>
    <dbReference type="NCBI Taxonomy" id="821"/>
    <lineage>
        <taxon>Bacteria</taxon>
        <taxon>Pseudomonadati</taxon>
        <taxon>Bacteroidota</taxon>
        <taxon>Bacteroidia</taxon>
        <taxon>Bacteroidales</taxon>
        <taxon>Bacteroidaceae</taxon>
        <taxon>Phocaeicola</taxon>
    </lineage>
</organism>